<evidence type="ECO:0000256" key="3">
    <source>
        <dbReference type="ARBA" id="ARBA00022448"/>
    </source>
</evidence>
<evidence type="ECO:0000256" key="17">
    <source>
        <dbReference type="SAM" id="Coils"/>
    </source>
</evidence>
<dbReference type="GO" id="GO:0016540">
    <property type="term" value="P:protein autoprocessing"/>
    <property type="evidence" value="ECO:0007669"/>
    <property type="project" value="InterPro"/>
</dbReference>
<keyword evidence="8" id="KW-0547">Nucleotide-binding</keyword>
<comment type="subcellular location">
    <subcellularLocation>
        <location evidence="2">Membrane</location>
        <topology evidence="2">Single-pass membrane protein</topology>
    </subcellularLocation>
    <subcellularLocation>
        <location evidence="16">Plastid</location>
        <location evidence="16">Chloroplast outer membrane</location>
    </subcellularLocation>
</comment>
<evidence type="ECO:0000256" key="14">
    <source>
        <dbReference type="ARBA" id="ARBA00023134"/>
    </source>
</evidence>
<evidence type="ECO:0000256" key="16">
    <source>
        <dbReference type="ARBA" id="ARBA00024013"/>
    </source>
</evidence>
<dbReference type="SUPFAM" id="SSF51294">
    <property type="entry name" value="Hedgehog/intein (Hint) domain"/>
    <property type="match status" value="1"/>
</dbReference>
<dbReference type="AlphaFoldDB" id="A0A2I1G7V1"/>
<feature type="coiled-coil region" evidence="17">
    <location>
        <begin position="220"/>
        <end position="282"/>
    </location>
</feature>
<dbReference type="GO" id="GO:0046872">
    <property type="term" value="F:metal ion binding"/>
    <property type="evidence" value="ECO:0007669"/>
    <property type="project" value="UniProtKB-KW"/>
</dbReference>
<keyword evidence="4" id="KW-0150">Chloroplast</keyword>
<keyword evidence="17" id="KW-0175">Coiled coil</keyword>
<proteinExistence type="predicted"/>
<keyword evidence="15" id="KW-0472">Membrane</keyword>
<dbReference type="VEuPathDB" id="FungiDB:RhiirA1_535936"/>
<keyword evidence="13" id="KW-1133">Transmembrane helix</keyword>
<evidence type="ECO:0000256" key="1">
    <source>
        <dbReference type="ARBA" id="ARBA00001946"/>
    </source>
</evidence>
<accession>A0A2I1G7V1</accession>
<dbReference type="InterPro" id="IPR006703">
    <property type="entry name" value="G_AIG1"/>
</dbReference>
<dbReference type="Pfam" id="PF01079">
    <property type="entry name" value="Hint"/>
    <property type="match status" value="1"/>
</dbReference>
<keyword evidence="12" id="KW-0653">Protein transport</keyword>
<keyword evidence="7" id="KW-0479">Metal-binding</keyword>
<dbReference type="Proteomes" id="UP000234323">
    <property type="component" value="Unassembled WGS sequence"/>
</dbReference>
<keyword evidence="10" id="KW-1002">Plastid outer membrane</keyword>
<reference evidence="19 20" key="1">
    <citation type="submission" date="2015-10" db="EMBL/GenBank/DDBJ databases">
        <title>Genome analyses suggest a sexual origin of heterokaryosis in a supposedly ancient asexual fungus.</title>
        <authorList>
            <person name="Ropars J."/>
            <person name="Sedzielewska K."/>
            <person name="Noel J."/>
            <person name="Charron P."/>
            <person name="Farinelli L."/>
            <person name="Marton T."/>
            <person name="Kruger M."/>
            <person name="Pelin A."/>
            <person name="Brachmann A."/>
            <person name="Corradi N."/>
        </authorList>
    </citation>
    <scope>NUCLEOTIDE SEQUENCE [LARGE SCALE GENOMIC DNA]</scope>
    <source>
        <strain evidence="19 20">A4</strain>
    </source>
</reference>
<comment type="caution">
    <text evidence="19">The sequence shown here is derived from an EMBL/GenBank/DDBJ whole genome shotgun (WGS) entry which is preliminary data.</text>
</comment>
<evidence type="ECO:0000256" key="7">
    <source>
        <dbReference type="ARBA" id="ARBA00022723"/>
    </source>
</evidence>
<dbReference type="VEuPathDB" id="FungiDB:FUN_020277"/>
<organism evidence="19 20">
    <name type="scientific">Rhizophagus irregularis</name>
    <dbReference type="NCBI Taxonomy" id="588596"/>
    <lineage>
        <taxon>Eukaryota</taxon>
        <taxon>Fungi</taxon>
        <taxon>Fungi incertae sedis</taxon>
        <taxon>Mucoromycota</taxon>
        <taxon>Glomeromycotina</taxon>
        <taxon>Glomeromycetes</taxon>
        <taxon>Glomerales</taxon>
        <taxon>Glomeraceae</taxon>
        <taxon>Rhizophagus</taxon>
    </lineage>
</organism>
<evidence type="ECO:0000256" key="2">
    <source>
        <dbReference type="ARBA" id="ARBA00004167"/>
    </source>
</evidence>
<feature type="domain" description="AIG1-type G" evidence="18">
    <location>
        <begin position="13"/>
        <end position="220"/>
    </location>
</feature>
<dbReference type="PANTHER" id="PTHR10903">
    <property type="entry name" value="GTPASE, IMAP FAMILY MEMBER-RELATED"/>
    <property type="match status" value="1"/>
</dbReference>
<evidence type="ECO:0000256" key="12">
    <source>
        <dbReference type="ARBA" id="ARBA00022927"/>
    </source>
</evidence>
<dbReference type="GO" id="GO:0005525">
    <property type="term" value="F:GTP binding"/>
    <property type="evidence" value="ECO:0007669"/>
    <property type="project" value="UniProtKB-KW"/>
</dbReference>
<keyword evidence="14" id="KW-0342">GTP-binding</keyword>
<evidence type="ECO:0000256" key="5">
    <source>
        <dbReference type="ARBA" id="ARBA00022640"/>
    </source>
</evidence>
<dbReference type="InterPro" id="IPR036844">
    <property type="entry name" value="Hint_dom_sf"/>
</dbReference>
<evidence type="ECO:0000256" key="15">
    <source>
        <dbReference type="ARBA" id="ARBA00023136"/>
    </source>
</evidence>
<keyword evidence="11" id="KW-0460">Magnesium</keyword>
<evidence type="ECO:0000256" key="10">
    <source>
        <dbReference type="ARBA" id="ARBA00022805"/>
    </source>
</evidence>
<dbReference type="PROSITE" id="PS51720">
    <property type="entry name" value="G_AIG1"/>
    <property type="match status" value="1"/>
</dbReference>
<dbReference type="Pfam" id="PF04548">
    <property type="entry name" value="AIG1"/>
    <property type="match status" value="1"/>
</dbReference>
<dbReference type="SUPFAM" id="SSF52540">
    <property type="entry name" value="P-loop containing nucleoside triphosphate hydrolases"/>
    <property type="match status" value="1"/>
</dbReference>
<evidence type="ECO:0000256" key="13">
    <source>
        <dbReference type="ARBA" id="ARBA00022989"/>
    </source>
</evidence>
<dbReference type="Gene3D" id="3.40.50.300">
    <property type="entry name" value="P-loop containing nucleotide triphosphate hydrolases"/>
    <property type="match status" value="1"/>
</dbReference>
<keyword evidence="6" id="KW-0812">Transmembrane</keyword>
<evidence type="ECO:0000256" key="4">
    <source>
        <dbReference type="ARBA" id="ARBA00022528"/>
    </source>
</evidence>
<dbReference type="GO" id="GO:0016787">
    <property type="term" value="F:hydrolase activity"/>
    <property type="evidence" value="ECO:0007669"/>
    <property type="project" value="UniProtKB-KW"/>
</dbReference>
<keyword evidence="3" id="KW-0813">Transport</keyword>
<dbReference type="VEuPathDB" id="FungiDB:RhiirFUN_000903"/>
<keyword evidence="9" id="KW-0378">Hydrolase</keyword>
<evidence type="ECO:0000313" key="20">
    <source>
        <dbReference type="Proteomes" id="UP000234323"/>
    </source>
</evidence>
<dbReference type="VEuPathDB" id="FungiDB:RhiirA1_423715"/>
<evidence type="ECO:0000256" key="8">
    <source>
        <dbReference type="ARBA" id="ARBA00022741"/>
    </source>
</evidence>
<dbReference type="CDD" id="cd00081">
    <property type="entry name" value="Hint"/>
    <property type="match status" value="1"/>
</dbReference>
<dbReference type="InterPro" id="IPR045058">
    <property type="entry name" value="GIMA/IAN/Toc"/>
</dbReference>
<keyword evidence="20" id="KW-1185">Reference proteome</keyword>
<name>A0A2I1G7V1_9GLOM</name>
<dbReference type="GO" id="GO:0015031">
    <property type="term" value="P:protein transport"/>
    <property type="evidence" value="ECO:0007669"/>
    <property type="project" value="UniProtKB-KW"/>
</dbReference>
<dbReference type="PANTHER" id="PTHR10903:SF135">
    <property type="entry name" value="TRANSLOCASE OF CHLOROPLAST 120, CHLOROPLASTIC-RELATED"/>
    <property type="match status" value="1"/>
</dbReference>
<evidence type="ECO:0000256" key="9">
    <source>
        <dbReference type="ARBA" id="ARBA00022801"/>
    </source>
</evidence>
<sequence>MAETIPKPSSLQINEPAILLVGKTGAGKSTLGNLLLKTSEDETPTFHVSDSFSSVTKKSGSAIYKIGDKDYNIVDTPGIFDTDDLTEEILEEIARTIQECAYGIKAILFVFEARRFTDEQKNTLNGIKTFLGEDSLQYMISVFSHCNKKQTKDPEYFKNSCWNEPVKTFINSVGDRWAISPNAEDFPPDNLVHKQRLKELKKHITNIDGVFTNDLFEKARKMQEETARKAKEDEEKLQREYEEELISKGETIAKERYEKQKKENEKRILEKKKKEITSIKSEFHGKIESLTNEIISLKNRCFWLKTQVRLESGKIIQMSELQIGDRVLSNIRNGVAEFSDVYLIAHIGKLDHDAKFAKVSFTRPDDSKGQLLLTTTHYVFDENLSTVFAKNLCPGETKILISDDNNKLVPVFVDDVTNEWHDEYISFYTRAGSVIANGVLCSCYDHCPPSQTLMNLVFLPVRWWTRIIPSTHREERLHPYVQFLETAYLSFINALKKSKRIIENKI</sequence>
<comment type="cofactor">
    <cofactor evidence="1">
        <name>Mg(2+)</name>
        <dbReference type="ChEBI" id="CHEBI:18420"/>
    </cofactor>
</comment>
<evidence type="ECO:0000256" key="6">
    <source>
        <dbReference type="ARBA" id="ARBA00022692"/>
    </source>
</evidence>
<dbReference type="Gene3D" id="2.170.16.10">
    <property type="entry name" value="Hedgehog/Intein (Hint) domain"/>
    <property type="match status" value="1"/>
</dbReference>
<dbReference type="InterPro" id="IPR001767">
    <property type="entry name" value="Hedgehog_Hint"/>
</dbReference>
<gene>
    <name evidence="19" type="ORF">RhiirA4_456523</name>
</gene>
<evidence type="ECO:0000256" key="11">
    <source>
        <dbReference type="ARBA" id="ARBA00022842"/>
    </source>
</evidence>
<keyword evidence="5" id="KW-0934">Plastid</keyword>
<evidence type="ECO:0000313" key="19">
    <source>
        <dbReference type="EMBL" id="PKY42679.1"/>
    </source>
</evidence>
<dbReference type="EMBL" id="LLXI01000210">
    <property type="protein sequence ID" value="PKY42679.1"/>
    <property type="molecule type" value="Genomic_DNA"/>
</dbReference>
<dbReference type="GO" id="GO:0016020">
    <property type="term" value="C:membrane"/>
    <property type="evidence" value="ECO:0007669"/>
    <property type="project" value="UniProtKB-SubCell"/>
</dbReference>
<dbReference type="InterPro" id="IPR027417">
    <property type="entry name" value="P-loop_NTPase"/>
</dbReference>
<evidence type="ECO:0000259" key="18">
    <source>
        <dbReference type="PROSITE" id="PS51720"/>
    </source>
</evidence>
<protein>
    <recommendedName>
        <fullName evidence="18">AIG1-type G domain-containing protein</fullName>
    </recommendedName>
</protein>